<feature type="compositionally biased region" description="Basic and acidic residues" evidence="1">
    <location>
        <begin position="135"/>
        <end position="151"/>
    </location>
</feature>
<dbReference type="AlphaFoldDB" id="A0A7Z0D627"/>
<gene>
    <name evidence="3" type="ORF">GGQ54_000130</name>
</gene>
<evidence type="ECO:0000313" key="3">
    <source>
        <dbReference type="EMBL" id="NYI69570.1"/>
    </source>
</evidence>
<keyword evidence="4" id="KW-1185">Reference proteome</keyword>
<name>A0A7Z0D627_9ACTN</name>
<feature type="region of interest" description="Disordered" evidence="1">
    <location>
        <begin position="124"/>
        <end position="151"/>
    </location>
</feature>
<reference evidence="3 4" key="1">
    <citation type="submission" date="2020-07" db="EMBL/GenBank/DDBJ databases">
        <title>Sequencing the genomes of 1000 actinobacteria strains.</title>
        <authorList>
            <person name="Klenk H.-P."/>
        </authorList>
    </citation>
    <scope>NUCLEOTIDE SEQUENCE [LARGE SCALE GENOMIC DNA]</scope>
    <source>
        <strain evidence="3 4">DSM 103164</strain>
    </source>
</reference>
<proteinExistence type="predicted"/>
<evidence type="ECO:0000256" key="2">
    <source>
        <dbReference type="SAM" id="Phobius"/>
    </source>
</evidence>
<feature type="transmembrane region" description="Helical" evidence="2">
    <location>
        <begin position="6"/>
        <end position="29"/>
    </location>
</feature>
<sequence length="151" mass="16072">MTVTLGGVAGLLAAIALLILVGFLAVPLYKLGKLFDSMRETVDEIGDESVPILTELQGTVQATNVELTKVGVVTDDAAKLSGSVSTIAENGAQLSNLMTTAVGGPIIRLTAFVHGLRLAVGQRRRRGERRRARGPRPDRADIVTRTDLEPR</sequence>
<feature type="compositionally biased region" description="Basic residues" evidence="1">
    <location>
        <begin position="124"/>
        <end position="134"/>
    </location>
</feature>
<protein>
    <submittedName>
        <fullName evidence="3">Uncharacterized protein YoxC</fullName>
    </submittedName>
</protein>
<accession>A0A7Z0D627</accession>
<dbReference type="RefSeq" id="WP_218843577.1">
    <property type="nucleotide sequence ID" value="NZ_JACBZS010000001.1"/>
</dbReference>
<evidence type="ECO:0000313" key="4">
    <source>
        <dbReference type="Proteomes" id="UP000527616"/>
    </source>
</evidence>
<dbReference type="Proteomes" id="UP000527616">
    <property type="component" value="Unassembled WGS sequence"/>
</dbReference>
<dbReference type="EMBL" id="JACBZS010000001">
    <property type="protein sequence ID" value="NYI69570.1"/>
    <property type="molecule type" value="Genomic_DNA"/>
</dbReference>
<keyword evidence="2" id="KW-1133">Transmembrane helix</keyword>
<dbReference type="InterPro" id="IPR009293">
    <property type="entry name" value="UPF0478"/>
</dbReference>
<keyword evidence="2" id="KW-0472">Membrane</keyword>
<comment type="caution">
    <text evidence="3">The sequence shown here is derived from an EMBL/GenBank/DDBJ whole genome shotgun (WGS) entry which is preliminary data.</text>
</comment>
<organism evidence="3 4">
    <name type="scientific">Naumannella cuiyingiana</name>
    <dbReference type="NCBI Taxonomy" id="1347891"/>
    <lineage>
        <taxon>Bacteria</taxon>
        <taxon>Bacillati</taxon>
        <taxon>Actinomycetota</taxon>
        <taxon>Actinomycetes</taxon>
        <taxon>Propionibacteriales</taxon>
        <taxon>Propionibacteriaceae</taxon>
        <taxon>Naumannella</taxon>
    </lineage>
</organism>
<keyword evidence="2" id="KW-0812">Transmembrane</keyword>
<dbReference type="Pfam" id="PF06103">
    <property type="entry name" value="DUF948"/>
    <property type="match status" value="1"/>
</dbReference>
<evidence type="ECO:0000256" key="1">
    <source>
        <dbReference type="SAM" id="MobiDB-lite"/>
    </source>
</evidence>